<feature type="domain" description="Histidine kinase" evidence="15">
    <location>
        <begin position="151"/>
        <end position="369"/>
    </location>
</feature>
<dbReference type="PROSITE" id="PS50109">
    <property type="entry name" value="HIS_KIN"/>
    <property type="match status" value="1"/>
</dbReference>
<evidence type="ECO:0000256" key="10">
    <source>
        <dbReference type="ARBA" id="ARBA00022840"/>
    </source>
</evidence>
<evidence type="ECO:0000256" key="11">
    <source>
        <dbReference type="ARBA" id="ARBA00022989"/>
    </source>
</evidence>
<dbReference type="CDD" id="cd00082">
    <property type="entry name" value="HisKA"/>
    <property type="match status" value="1"/>
</dbReference>
<dbReference type="FunFam" id="3.30.565.10:FF:000013">
    <property type="entry name" value="Two-component sensor histidine kinase"/>
    <property type="match status" value="1"/>
</dbReference>
<dbReference type="GO" id="GO:0000155">
    <property type="term" value="F:phosphorelay sensor kinase activity"/>
    <property type="evidence" value="ECO:0007669"/>
    <property type="project" value="InterPro"/>
</dbReference>
<dbReference type="PANTHER" id="PTHR45528">
    <property type="entry name" value="SENSOR HISTIDINE KINASE CPXA"/>
    <property type="match status" value="1"/>
</dbReference>
<dbReference type="Pfam" id="PF02518">
    <property type="entry name" value="HATPase_c"/>
    <property type="match status" value="1"/>
</dbReference>
<feature type="transmembrane region" description="Helical" evidence="14">
    <location>
        <begin position="12"/>
        <end position="39"/>
    </location>
</feature>
<evidence type="ECO:0000256" key="12">
    <source>
        <dbReference type="ARBA" id="ARBA00023012"/>
    </source>
</evidence>
<dbReference type="EMBL" id="JAKTTI010000035">
    <property type="protein sequence ID" value="MCH1627167.1"/>
    <property type="molecule type" value="Genomic_DNA"/>
</dbReference>
<proteinExistence type="predicted"/>
<dbReference type="SMART" id="SM00388">
    <property type="entry name" value="HisKA"/>
    <property type="match status" value="1"/>
</dbReference>
<evidence type="ECO:0000256" key="1">
    <source>
        <dbReference type="ARBA" id="ARBA00000085"/>
    </source>
</evidence>
<keyword evidence="12" id="KW-0902">Two-component regulatory system</keyword>
<dbReference type="SUPFAM" id="SSF47384">
    <property type="entry name" value="Homodimeric domain of signal transducing histidine kinase"/>
    <property type="match status" value="1"/>
</dbReference>
<dbReference type="RefSeq" id="WP_240257125.1">
    <property type="nucleotide sequence ID" value="NZ_JAKTTI010000035.1"/>
</dbReference>
<dbReference type="InterPro" id="IPR036097">
    <property type="entry name" value="HisK_dim/P_sf"/>
</dbReference>
<accession>A0AAW5E2N5</accession>
<keyword evidence="11 14" id="KW-1133">Transmembrane helix</keyword>
<dbReference type="InterPro" id="IPR003661">
    <property type="entry name" value="HisK_dim/P_dom"/>
</dbReference>
<dbReference type="Gene3D" id="3.30.565.10">
    <property type="entry name" value="Histidine kinase-like ATPase, C-terminal domain"/>
    <property type="match status" value="1"/>
</dbReference>
<dbReference type="InterPro" id="IPR005467">
    <property type="entry name" value="His_kinase_dom"/>
</dbReference>
<evidence type="ECO:0000256" key="5">
    <source>
        <dbReference type="ARBA" id="ARBA00022553"/>
    </source>
</evidence>
<evidence type="ECO:0000256" key="6">
    <source>
        <dbReference type="ARBA" id="ARBA00022679"/>
    </source>
</evidence>
<dbReference type="FunFam" id="1.10.287.130:FF:000008">
    <property type="entry name" value="Two-component sensor histidine kinase"/>
    <property type="match status" value="1"/>
</dbReference>
<protein>
    <recommendedName>
        <fullName evidence="3">histidine kinase</fullName>
        <ecNumber evidence="3">2.7.13.3</ecNumber>
    </recommendedName>
</protein>
<evidence type="ECO:0000259" key="15">
    <source>
        <dbReference type="PROSITE" id="PS50109"/>
    </source>
</evidence>
<gene>
    <name evidence="16" type="ORF">MJG50_17680</name>
</gene>
<dbReference type="InterPro" id="IPR004358">
    <property type="entry name" value="Sig_transdc_His_kin-like_C"/>
</dbReference>
<evidence type="ECO:0000256" key="4">
    <source>
        <dbReference type="ARBA" id="ARBA00022475"/>
    </source>
</evidence>
<evidence type="ECO:0000256" key="9">
    <source>
        <dbReference type="ARBA" id="ARBA00022777"/>
    </source>
</evidence>
<sequence>MKLKKVIKFIPIWRVLIYVVFAAILTGITARILTFAIFYLETQSSRLSDLIELVASFGLVPFVLGLCIVLLLYLSLFFFYERQKYVNYLLTKMINEIDYISEGHFNQKITIEDNSVIGELGEKVNQIITQVEKAIVDQKESAQIKNDLITNVAHDLRSPLTSIVGYLNLIHEDRYKNEVELRYYIQIIHQKSKDLHQLMNDLFEYTLVQNKEALINEVPINIEEMLNQLAVQFQFQVKEAGMEMRQYLSSVNSPIVMGDGNKLARMFENLIQNAIRYGQDGKYIDITLSETNKLIEIEITNYGQVIPSIDLPYIFERFYRVEKSRSQHTGGSGLGLAIVKSIVELHGGNIIVESSLGRTAFIVRLPKKYLAEPY</sequence>
<evidence type="ECO:0000256" key="2">
    <source>
        <dbReference type="ARBA" id="ARBA00004651"/>
    </source>
</evidence>
<dbReference type="SMART" id="SM00387">
    <property type="entry name" value="HATPase_c"/>
    <property type="match status" value="1"/>
</dbReference>
<evidence type="ECO:0000256" key="14">
    <source>
        <dbReference type="SAM" id="Phobius"/>
    </source>
</evidence>
<dbReference type="GO" id="GO:0005524">
    <property type="term" value="F:ATP binding"/>
    <property type="evidence" value="ECO:0007669"/>
    <property type="project" value="UniProtKB-KW"/>
</dbReference>
<comment type="catalytic activity">
    <reaction evidence="1">
        <text>ATP + protein L-histidine = ADP + protein N-phospho-L-histidine.</text>
        <dbReference type="EC" id="2.7.13.3"/>
    </reaction>
</comment>
<dbReference type="CDD" id="cd00075">
    <property type="entry name" value="HATPase"/>
    <property type="match status" value="1"/>
</dbReference>
<evidence type="ECO:0000256" key="13">
    <source>
        <dbReference type="ARBA" id="ARBA00023136"/>
    </source>
</evidence>
<dbReference type="InterPro" id="IPR003594">
    <property type="entry name" value="HATPase_dom"/>
</dbReference>
<evidence type="ECO:0000256" key="7">
    <source>
        <dbReference type="ARBA" id="ARBA00022692"/>
    </source>
</evidence>
<keyword evidence="6" id="KW-0808">Transferase</keyword>
<dbReference type="Pfam" id="PF00512">
    <property type="entry name" value="HisKA"/>
    <property type="match status" value="1"/>
</dbReference>
<dbReference type="GO" id="GO:0005886">
    <property type="term" value="C:plasma membrane"/>
    <property type="evidence" value="ECO:0007669"/>
    <property type="project" value="UniProtKB-SubCell"/>
</dbReference>
<comment type="caution">
    <text evidence="16">The sequence shown here is derived from an EMBL/GenBank/DDBJ whole genome shotgun (WGS) entry which is preliminary data.</text>
</comment>
<evidence type="ECO:0000256" key="8">
    <source>
        <dbReference type="ARBA" id="ARBA00022741"/>
    </source>
</evidence>
<reference evidence="16" key="1">
    <citation type="submission" date="2022-02" db="EMBL/GenBank/DDBJ databases">
        <title>Fredinandcohnia quinoae sp. nov. isolated from Chenopodium quinoa seeds.</title>
        <authorList>
            <person name="Saati-Santamaria Z."/>
            <person name="Flores-Felix J.D."/>
            <person name="Igual J.M."/>
            <person name="Velazquez E."/>
            <person name="Garcia-Fraile P."/>
            <person name="Martinez-Molina E."/>
        </authorList>
    </citation>
    <scope>NUCLEOTIDE SEQUENCE</scope>
    <source>
        <strain evidence="16">SECRCQ15</strain>
    </source>
</reference>
<keyword evidence="8" id="KW-0547">Nucleotide-binding</keyword>
<dbReference type="PRINTS" id="PR00344">
    <property type="entry name" value="BCTRLSENSOR"/>
</dbReference>
<dbReference type="AlphaFoldDB" id="A0AAW5E2N5"/>
<evidence type="ECO:0000313" key="16">
    <source>
        <dbReference type="EMBL" id="MCH1627167.1"/>
    </source>
</evidence>
<keyword evidence="17" id="KW-1185">Reference proteome</keyword>
<keyword evidence="5" id="KW-0597">Phosphoprotein</keyword>
<keyword evidence="7 14" id="KW-0812">Transmembrane</keyword>
<keyword evidence="9 16" id="KW-0418">Kinase</keyword>
<evidence type="ECO:0000313" key="17">
    <source>
        <dbReference type="Proteomes" id="UP001431131"/>
    </source>
</evidence>
<dbReference type="InterPro" id="IPR036890">
    <property type="entry name" value="HATPase_C_sf"/>
</dbReference>
<keyword evidence="4" id="KW-1003">Cell membrane</keyword>
<feature type="transmembrane region" description="Helical" evidence="14">
    <location>
        <begin position="59"/>
        <end position="80"/>
    </location>
</feature>
<dbReference type="SUPFAM" id="SSF55874">
    <property type="entry name" value="ATPase domain of HSP90 chaperone/DNA topoisomerase II/histidine kinase"/>
    <property type="match status" value="1"/>
</dbReference>
<comment type="subcellular location">
    <subcellularLocation>
        <location evidence="2">Cell membrane</location>
        <topology evidence="2">Multi-pass membrane protein</topology>
    </subcellularLocation>
</comment>
<dbReference type="Gene3D" id="1.10.287.130">
    <property type="match status" value="1"/>
</dbReference>
<dbReference type="EC" id="2.7.13.3" evidence="3"/>
<dbReference type="PANTHER" id="PTHR45528:SF1">
    <property type="entry name" value="SENSOR HISTIDINE KINASE CPXA"/>
    <property type="match status" value="1"/>
</dbReference>
<evidence type="ECO:0000256" key="3">
    <source>
        <dbReference type="ARBA" id="ARBA00012438"/>
    </source>
</evidence>
<dbReference type="Proteomes" id="UP001431131">
    <property type="component" value="Unassembled WGS sequence"/>
</dbReference>
<keyword evidence="10" id="KW-0067">ATP-binding</keyword>
<keyword evidence="13 14" id="KW-0472">Membrane</keyword>
<name>A0AAW5E2N5_9BACI</name>
<organism evidence="16 17">
    <name type="scientific">Fredinandcohnia quinoae</name>
    <dbReference type="NCBI Taxonomy" id="2918902"/>
    <lineage>
        <taxon>Bacteria</taxon>
        <taxon>Bacillati</taxon>
        <taxon>Bacillota</taxon>
        <taxon>Bacilli</taxon>
        <taxon>Bacillales</taxon>
        <taxon>Bacillaceae</taxon>
        <taxon>Fredinandcohnia</taxon>
    </lineage>
</organism>
<dbReference type="InterPro" id="IPR050398">
    <property type="entry name" value="HssS/ArlS-like"/>
</dbReference>